<dbReference type="GO" id="GO:0046872">
    <property type="term" value="F:metal ion binding"/>
    <property type="evidence" value="ECO:0007669"/>
    <property type="project" value="UniProtKB-UniRule"/>
</dbReference>
<sequence>MEYVALVIYDIRDDKLRLEVARFLKRAGLTRIQKSAFAGLVKPSDRANIEAGIRRVTRGWSNYNVQIYFITPAAYSQRIVMSEGYSLEEEDEFLI</sequence>
<accession>A0A7C4H052</accession>
<keyword evidence="2 8" id="KW-0540">Nuclease</keyword>
<dbReference type="EC" id="3.1.-.-" evidence="8"/>
<evidence type="ECO:0000256" key="6">
    <source>
        <dbReference type="ARBA" id="ARBA00022842"/>
    </source>
</evidence>
<dbReference type="EMBL" id="DTBQ01000039">
    <property type="protein sequence ID" value="HGM46399.1"/>
    <property type="molecule type" value="Genomic_DNA"/>
</dbReference>
<comment type="similarity">
    <text evidence="8">Belongs to the CRISPR-associated endoribonuclease Cas2 protein family.</text>
</comment>
<protein>
    <recommendedName>
        <fullName evidence="8">CRISPR-associated endoribonuclease Cas2</fullName>
        <ecNumber evidence="8">3.1.-.-</ecNumber>
    </recommendedName>
</protein>
<evidence type="ECO:0000256" key="1">
    <source>
        <dbReference type="ARBA" id="ARBA00001946"/>
    </source>
</evidence>
<evidence type="ECO:0000256" key="7">
    <source>
        <dbReference type="ARBA" id="ARBA00023118"/>
    </source>
</evidence>
<keyword evidence="4 8" id="KW-0255">Endonuclease</keyword>
<dbReference type="CDD" id="cd09725">
    <property type="entry name" value="Cas2_I_II_III"/>
    <property type="match status" value="1"/>
</dbReference>
<feature type="binding site" evidence="8">
    <location>
        <position position="10"/>
    </location>
    <ligand>
        <name>Mg(2+)</name>
        <dbReference type="ChEBI" id="CHEBI:18420"/>
        <note>catalytic</note>
    </ligand>
</feature>
<comment type="subunit">
    <text evidence="8">Homodimer, forms a heterotetramer with a Cas1 homodimer.</text>
</comment>
<dbReference type="InterPro" id="IPR019199">
    <property type="entry name" value="Virulence_VapD/CRISPR_Cas2"/>
</dbReference>
<dbReference type="GO" id="GO:0004521">
    <property type="term" value="F:RNA endonuclease activity"/>
    <property type="evidence" value="ECO:0007669"/>
    <property type="project" value="InterPro"/>
</dbReference>
<dbReference type="InterPro" id="IPR021127">
    <property type="entry name" value="CRISPR_associated_Cas2"/>
</dbReference>
<name>A0A7C4H052_THEPE</name>
<comment type="function">
    <text evidence="8">CRISPR (clustered regularly interspaced short palindromic repeat), is an adaptive immune system that provides protection against mobile genetic elements (viruses, transposable elements and conjugative plasmids). CRISPR clusters contain sequences complementary to antecedent mobile elements and target invading nucleic acids. CRISPR clusters are transcribed and processed into CRISPR RNA (crRNA). Functions as a ssRNA-specific endoribonuclease. Involved in the integration of spacer DNA into the CRISPR cassette.</text>
</comment>
<evidence type="ECO:0000313" key="9">
    <source>
        <dbReference type="EMBL" id="HGM46399.1"/>
    </source>
</evidence>
<keyword evidence="7 8" id="KW-0051">Antiviral defense</keyword>
<dbReference type="Pfam" id="PF09827">
    <property type="entry name" value="CRISPR_Cas2"/>
    <property type="match status" value="1"/>
</dbReference>
<dbReference type="GO" id="GO:0043571">
    <property type="term" value="P:maintenance of CRISPR repeat elements"/>
    <property type="evidence" value="ECO:0007669"/>
    <property type="project" value="UniProtKB-UniRule"/>
</dbReference>
<dbReference type="NCBIfam" id="TIGR01573">
    <property type="entry name" value="cas2"/>
    <property type="match status" value="1"/>
</dbReference>
<dbReference type="GO" id="GO:0016787">
    <property type="term" value="F:hydrolase activity"/>
    <property type="evidence" value="ECO:0007669"/>
    <property type="project" value="UniProtKB-KW"/>
</dbReference>
<comment type="cofactor">
    <cofactor evidence="1 8">
        <name>Mg(2+)</name>
        <dbReference type="ChEBI" id="CHEBI:18420"/>
    </cofactor>
</comment>
<dbReference type="SUPFAM" id="SSF143430">
    <property type="entry name" value="TTP0101/SSO1404-like"/>
    <property type="match status" value="1"/>
</dbReference>
<keyword evidence="5 8" id="KW-0378">Hydrolase</keyword>
<evidence type="ECO:0000256" key="3">
    <source>
        <dbReference type="ARBA" id="ARBA00022723"/>
    </source>
</evidence>
<dbReference type="PANTHER" id="PTHR34405:SF3">
    <property type="entry name" value="CRISPR-ASSOCIATED ENDORIBONUCLEASE CAS2 3"/>
    <property type="match status" value="1"/>
</dbReference>
<keyword evidence="6 8" id="KW-0460">Magnesium</keyword>
<dbReference type="GO" id="GO:0051607">
    <property type="term" value="P:defense response to virus"/>
    <property type="evidence" value="ECO:0007669"/>
    <property type="project" value="UniProtKB-UniRule"/>
</dbReference>
<evidence type="ECO:0000256" key="4">
    <source>
        <dbReference type="ARBA" id="ARBA00022759"/>
    </source>
</evidence>
<proteinExistence type="inferred from homology"/>
<comment type="caution">
    <text evidence="9">The sequence shown here is derived from an EMBL/GenBank/DDBJ whole genome shotgun (WGS) entry which is preliminary data.</text>
</comment>
<reference evidence="9" key="1">
    <citation type="journal article" date="2020" name="mSystems">
        <title>Genome- and Community-Level Interaction Insights into Carbon Utilization and Element Cycling Functions of Hydrothermarchaeota in Hydrothermal Sediment.</title>
        <authorList>
            <person name="Zhou Z."/>
            <person name="Liu Y."/>
            <person name="Xu W."/>
            <person name="Pan J."/>
            <person name="Luo Z.H."/>
            <person name="Li M."/>
        </authorList>
    </citation>
    <scope>NUCLEOTIDE SEQUENCE</scope>
    <source>
        <strain evidence="9">SpSt-649</strain>
    </source>
</reference>
<gene>
    <name evidence="8 9" type="primary">cas2</name>
    <name evidence="9" type="ORF">ENU21_01420</name>
</gene>
<dbReference type="HAMAP" id="MF_01471">
    <property type="entry name" value="Cas2"/>
    <property type="match status" value="1"/>
</dbReference>
<evidence type="ECO:0000256" key="5">
    <source>
        <dbReference type="ARBA" id="ARBA00022801"/>
    </source>
</evidence>
<evidence type="ECO:0000256" key="8">
    <source>
        <dbReference type="HAMAP-Rule" id="MF_01471"/>
    </source>
</evidence>
<evidence type="ECO:0000256" key="2">
    <source>
        <dbReference type="ARBA" id="ARBA00022722"/>
    </source>
</evidence>
<keyword evidence="3 8" id="KW-0479">Metal-binding</keyword>
<dbReference type="PANTHER" id="PTHR34405">
    <property type="entry name" value="CRISPR-ASSOCIATED ENDORIBONUCLEASE CAS2"/>
    <property type="match status" value="1"/>
</dbReference>
<dbReference type="Gene3D" id="3.30.70.240">
    <property type="match status" value="1"/>
</dbReference>
<organism evidence="9">
    <name type="scientific">Thermofilum pendens</name>
    <dbReference type="NCBI Taxonomy" id="2269"/>
    <lineage>
        <taxon>Archaea</taxon>
        <taxon>Thermoproteota</taxon>
        <taxon>Thermoprotei</taxon>
        <taxon>Thermofilales</taxon>
        <taxon>Thermofilaceae</taxon>
        <taxon>Thermofilum</taxon>
    </lineage>
</organism>
<dbReference type="AlphaFoldDB" id="A0A7C4H052"/>